<evidence type="ECO:0000256" key="1">
    <source>
        <dbReference type="ARBA" id="ARBA00022786"/>
    </source>
</evidence>
<evidence type="ECO:0000313" key="4">
    <source>
        <dbReference type="Proteomes" id="UP000236161"/>
    </source>
</evidence>
<keyword evidence="1" id="KW-0833">Ubl conjugation pathway</keyword>
<keyword evidence="4" id="KW-1185">Reference proteome</keyword>
<name>A0A2I0A693_9ASPA</name>
<proteinExistence type="predicted"/>
<reference evidence="3 4" key="1">
    <citation type="journal article" date="2017" name="Nature">
        <title>The Apostasia genome and the evolution of orchids.</title>
        <authorList>
            <person name="Zhang G.Q."/>
            <person name="Liu K.W."/>
            <person name="Li Z."/>
            <person name="Lohaus R."/>
            <person name="Hsiao Y.Y."/>
            <person name="Niu S.C."/>
            <person name="Wang J.Y."/>
            <person name="Lin Y.C."/>
            <person name="Xu Q."/>
            <person name="Chen L.J."/>
            <person name="Yoshida K."/>
            <person name="Fujiwara S."/>
            <person name="Wang Z.W."/>
            <person name="Zhang Y.Q."/>
            <person name="Mitsuda N."/>
            <person name="Wang M."/>
            <person name="Liu G.H."/>
            <person name="Pecoraro L."/>
            <person name="Huang H.X."/>
            <person name="Xiao X.J."/>
            <person name="Lin M."/>
            <person name="Wu X.Y."/>
            <person name="Wu W.L."/>
            <person name="Chen Y.Y."/>
            <person name="Chang S.B."/>
            <person name="Sakamoto S."/>
            <person name="Ohme-Takagi M."/>
            <person name="Yagi M."/>
            <person name="Zeng S.J."/>
            <person name="Shen C.Y."/>
            <person name="Yeh C.M."/>
            <person name="Luo Y.B."/>
            <person name="Tsai W.C."/>
            <person name="Van de Peer Y."/>
            <person name="Liu Z.J."/>
        </authorList>
    </citation>
    <scope>NUCLEOTIDE SEQUENCE [LARGE SCALE GENOMIC DNA]</scope>
    <source>
        <strain evidence="4">cv. Shenzhen</strain>
        <tissue evidence="3">Stem</tissue>
    </source>
</reference>
<feature type="domain" description="F-box/LRR-repeat protein 15-like leucin rich repeat" evidence="2">
    <location>
        <begin position="110"/>
        <end position="178"/>
    </location>
</feature>
<dbReference type="AlphaFoldDB" id="A0A2I0A693"/>
<dbReference type="Proteomes" id="UP000236161">
    <property type="component" value="Unassembled WGS sequence"/>
</dbReference>
<organism evidence="3 4">
    <name type="scientific">Apostasia shenzhenica</name>
    <dbReference type="NCBI Taxonomy" id="1088818"/>
    <lineage>
        <taxon>Eukaryota</taxon>
        <taxon>Viridiplantae</taxon>
        <taxon>Streptophyta</taxon>
        <taxon>Embryophyta</taxon>
        <taxon>Tracheophyta</taxon>
        <taxon>Spermatophyta</taxon>
        <taxon>Magnoliopsida</taxon>
        <taxon>Liliopsida</taxon>
        <taxon>Asparagales</taxon>
        <taxon>Orchidaceae</taxon>
        <taxon>Apostasioideae</taxon>
        <taxon>Apostasia</taxon>
    </lineage>
</organism>
<dbReference type="Gene3D" id="3.80.10.10">
    <property type="entry name" value="Ribonuclease Inhibitor"/>
    <property type="match status" value="2"/>
</dbReference>
<dbReference type="InterPro" id="IPR050648">
    <property type="entry name" value="F-box_LRR-repeat"/>
</dbReference>
<feature type="domain" description="F-box/LRR-repeat protein 15-like leucin rich repeat" evidence="2">
    <location>
        <begin position="183"/>
        <end position="393"/>
    </location>
</feature>
<evidence type="ECO:0000259" key="2">
    <source>
        <dbReference type="Pfam" id="PF25372"/>
    </source>
</evidence>
<dbReference type="Pfam" id="PF25372">
    <property type="entry name" value="DUF7885"/>
    <property type="match status" value="2"/>
</dbReference>
<dbReference type="PANTHER" id="PTHR13382">
    <property type="entry name" value="MITOCHONDRIAL ATP SYNTHASE COUPLING FACTOR B"/>
    <property type="match status" value="1"/>
</dbReference>
<dbReference type="InterPro" id="IPR057207">
    <property type="entry name" value="FBXL15_LRR"/>
</dbReference>
<dbReference type="InterPro" id="IPR032675">
    <property type="entry name" value="LRR_dom_sf"/>
</dbReference>
<gene>
    <name evidence="3" type="primary">FBL4</name>
    <name evidence="3" type="ORF">AXF42_Ash007713</name>
</gene>
<protein>
    <submittedName>
        <fullName evidence="3">F-box/LRR-repeat protein 4</fullName>
    </submittedName>
</protein>
<dbReference type="STRING" id="1088818.A0A2I0A693"/>
<dbReference type="EMBL" id="KZ452015">
    <property type="protein sequence ID" value="PKA51056.1"/>
    <property type="molecule type" value="Genomic_DNA"/>
</dbReference>
<sequence length="422" mass="46400">MEMAKQVTTENGESRISINTVLTDDVLRLVLGRLEKEEERDTFGLVCKRWLQIQSSERRCLRARAGPAMLRRMADRFTGLIELNLSQSASRSFFPGVTDSDLCVIASGFPFLRILNLYNCKGISDTGMIAIGNGLIYLQSLDVSECRKLTDKGLVAVARGCCNLRTLHFAGCRSITDDLFLGLSNNCVNLEQLCLAGCMKITDFGIMHLVDGCRRIMHLDINKCGKIGDAAISKVAEVCSSSLKVLKLLDCCNVSDKAIFSLANSCFNLETLVIGGLRYISDESIKSLALSCCQSLRILQMDWCSNITDLTLSTILSNCTYLMALDIGSCDKITDSAFEVLANIGFESEMKVLKVTSLPRITVSAIANILEFCKSLDYLDLRSCPHVTKLGCEHAGLKFPDSCKVKFIGSLAETEAVLDLFF</sequence>
<dbReference type="InterPro" id="IPR006553">
    <property type="entry name" value="Leu-rich_rpt_Cys-con_subtyp"/>
</dbReference>
<accession>A0A2I0A693</accession>
<dbReference type="CDD" id="cd22159">
    <property type="entry name" value="F-box_AtTIR1-like"/>
    <property type="match status" value="1"/>
</dbReference>
<dbReference type="OrthoDB" id="550575at2759"/>
<dbReference type="SMART" id="SM00367">
    <property type="entry name" value="LRR_CC"/>
    <property type="match status" value="10"/>
</dbReference>
<evidence type="ECO:0000313" key="3">
    <source>
        <dbReference type="EMBL" id="PKA51056.1"/>
    </source>
</evidence>
<dbReference type="SUPFAM" id="SSF52047">
    <property type="entry name" value="RNI-like"/>
    <property type="match status" value="1"/>
</dbReference>
<dbReference type="GO" id="GO:0005737">
    <property type="term" value="C:cytoplasm"/>
    <property type="evidence" value="ECO:0007669"/>
    <property type="project" value="TreeGrafter"/>
</dbReference>